<dbReference type="AlphaFoldDB" id="A0A0J9X5G5"/>
<reference evidence="19" key="1">
    <citation type="submission" date="2014-03" db="EMBL/GenBank/DDBJ databases">
        <authorList>
            <person name="Casaregola S."/>
        </authorList>
    </citation>
    <scope>NUCLEOTIDE SEQUENCE [LARGE SCALE GENOMIC DNA]</scope>
    <source>
        <strain evidence="19">CLIB 918</strain>
    </source>
</reference>
<dbReference type="GO" id="GO:0008574">
    <property type="term" value="F:plus-end-directed microtubule motor activity"/>
    <property type="evidence" value="ECO:0007669"/>
    <property type="project" value="TreeGrafter"/>
</dbReference>
<evidence type="ECO:0000256" key="15">
    <source>
        <dbReference type="PROSITE-ProRule" id="PRU00283"/>
    </source>
</evidence>
<evidence type="ECO:0000256" key="14">
    <source>
        <dbReference type="ARBA" id="ARBA00074599"/>
    </source>
</evidence>
<evidence type="ECO:0000256" key="2">
    <source>
        <dbReference type="ARBA" id="ARBA00022490"/>
    </source>
</evidence>
<name>A0A0J9X5G5_GEOCN</name>
<evidence type="ECO:0000256" key="6">
    <source>
        <dbReference type="ARBA" id="ARBA00022776"/>
    </source>
</evidence>
<dbReference type="PROSITE" id="PS50067">
    <property type="entry name" value="KINESIN_MOTOR_2"/>
    <property type="match status" value="1"/>
</dbReference>
<evidence type="ECO:0000256" key="4">
    <source>
        <dbReference type="ARBA" id="ARBA00022701"/>
    </source>
</evidence>
<feature type="region of interest" description="Disordered" evidence="17">
    <location>
        <begin position="1"/>
        <end position="58"/>
    </location>
</feature>
<dbReference type="GO" id="GO:0000073">
    <property type="term" value="P:initial mitotic spindle pole body separation"/>
    <property type="evidence" value="ECO:0007669"/>
    <property type="project" value="UniProtKB-ARBA"/>
</dbReference>
<dbReference type="STRING" id="1173061.A0A0J9X5G5"/>
<evidence type="ECO:0000256" key="3">
    <source>
        <dbReference type="ARBA" id="ARBA00022618"/>
    </source>
</evidence>
<dbReference type="PROSITE" id="PS00411">
    <property type="entry name" value="KINESIN_MOTOR_1"/>
    <property type="match status" value="1"/>
</dbReference>
<keyword evidence="2" id="KW-0963">Cytoplasm</keyword>
<dbReference type="PANTHER" id="PTHR47970">
    <property type="entry name" value="KINESIN-LIKE PROTEIN KIF11"/>
    <property type="match status" value="1"/>
</dbReference>
<feature type="coiled-coil region" evidence="16">
    <location>
        <begin position="475"/>
        <end position="548"/>
    </location>
</feature>
<keyword evidence="11" id="KW-0131">Cell cycle</keyword>
<evidence type="ECO:0000256" key="9">
    <source>
        <dbReference type="ARBA" id="ARBA00023175"/>
    </source>
</evidence>
<organism evidence="19 20">
    <name type="scientific">Geotrichum candidum</name>
    <name type="common">Oospora lactis</name>
    <name type="synonym">Dipodascus geotrichum</name>
    <dbReference type="NCBI Taxonomy" id="1173061"/>
    <lineage>
        <taxon>Eukaryota</taxon>
        <taxon>Fungi</taxon>
        <taxon>Dikarya</taxon>
        <taxon>Ascomycota</taxon>
        <taxon>Saccharomycotina</taxon>
        <taxon>Dipodascomycetes</taxon>
        <taxon>Dipodascales</taxon>
        <taxon>Dipodascaceae</taxon>
        <taxon>Geotrichum</taxon>
    </lineage>
</organism>
<gene>
    <name evidence="19" type="ORF">BN980_GECA03s05125g</name>
</gene>
<dbReference type="Gene3D" id="3.40.850.10">
    <property type="entry name" value="Kinesin motor domain"/>
    <property type="match status" value="1"/>
</dbReference>
<evidence type="ECO:0000256" key="12">
    <source>
        <dbReference type="ARBA" id="ARBA00034704"/>
    </source>
</evidence>
<dbReference type="Proteomes" id="UP000242525">
    <property type="component" value="Unassembled WGS sequence"/>
</dbReference>
<dbReference type="SUPFAM" id="SSF52540">
    <property type="entry name" value="P-loop containing nucleoside triphosphate hydrolases"/>
    <property type="match status" value="1"/>
</dbReference>
<evidence type="ECO:0000256" key="7">
    <source>
        <dbReference type="ARBA" id="ARBA00022840"/>
    </source>
</evidence>
<evidence type="ECO:0000256" key="16">
    <source>
        <dbReference type="SAM" id="Coils"/>
    </source>
</evidence>
<feature type="compositionally biased region" description="Polar residues" evidence="17">
    <location>
        <begin position="26"/>
        <end position="35"/>
    </location>
</feature>
<evidence type="ECO:0000256" key="8">
    <source>
        <dbReference type="ARBA" id="ARBA00023054"/>
    </source>
</evidence>
<dbReference type="PANTHER" id="PTHR47970:SF12">
    <property type="entry name" value="KINESIN FAMILY MEMBER 11"/>
    <property type="match status" value="1"/>
</dbReference>
<evidence type="ECO:0000259" key="18">
    <source>
        <dbReference type="PROSITE" id="PS50067"/>
    </source>
</evidence>
<keyword evidence="20" id="KW-1185">Reference proteome</keyword>
<keyword evidence="8 16" id="KW-0175">Coiled coil</keyword>
<dbReference type="SMART" id="SM00129">
    <property type="entry name" value="KISc"/>
    <property type="match status" value="1"/>
</dbReference>
<dbReference type="GO" id="GO:0008017">
    <property type="term" value="F:microtubule binding"/>
    <property type="evidence" value="ECO:0007669"/>
    <property type="project" value="InterPro"/>
</dbReference>
<evidence type="ECO:0000256" key="10">
    <source>
        <dbReference type="ARBA" id="ARBA00023212"/>
    </source>
</evidence>
<dbReference type="EMBL" id="CCBN010000003">
    <property type="protein sequence ID" value="CDO52638.1"/>
    <property type="molecule type" value="Genomic_DNA"/>
</dbReference>
<dbReference type="InterPro" id="IPR019821">
    <property type="entry name" value="Kinesin_motor_CS"/>
</dbReference>
<dbReference type="Pfam" id="PF00225">
    <property type="entry name" value="Kinesin"/>
    <property type="match status" value="1"/>
</dbReference>
<dbReference type="GO" id="GO:0007018">
    <property type="term" value="P:microtubule-based movement"/>
    <property type="evidence" value="ECO:0007669"/>
    <property type="project" value="InterPro"/>
</dbReference>
<comment type="caution">
    <text evidence="19">The sequence shown here is derived from an EMBL/GenBank/DDBJ whole genome shotgun (WGS) entry which is preliminary data.</text>
</comment>
<keyword evidence="10" id="KW-0206">Cytoskeleton</keyword>
<dbReference type="InterPro" id="IPR001752">
    <property type="entry name" value="Kinesin_motor_dom"/>
</dbReference>
<dbReference type="OrthoDB" id="3176171at2759"/>
<feature type="compositionally biased region" description="Polar residues" evidence="17">
    <location>
        <begin position="1"/>
        <end position="15"/>
    </location>
</feature>
<dbReference type="FunFam" id="3.40.850.10:FF:000051">
    <property type="entry name" value="Kinesin-like protein bimC"/>
    <property type="match status" value="1"/>
</dbReference>
<evidence type="ECO:0000313" key="19">
    <source>
        <dbReference type="EMBL" id="CDO52638.1"/>
    </source>
</evidence>
<keyword evidence="5 15" id="KW-0547">Nucleotide-binding</keyword>
<comment type="similarity">
    <text evidence="12">Belongs to the TRAFAC class myosin-kinesin ATPase superfamily. Kinesin family. KIN-5/BimC subfamily.</text>
</comment>
<dbReference type="GO" id="GO:0005634">
    <property type="term" value="C:nucleus"/>
    <property type="evidence" value="ECO:0007669"/>
    <property type="project" value="TreeGrafter"/>
</dbReference>
<keyword evidence="7 15" id="KW-0067">ATP-binding</keyword>
<dbReference type="GO" id="GO:0072686">
    <property type="term" value="C:mitotic spindle"/>
    <property type="evidence" value="ECO:0007669"/>
    <property type="project" value="TreeGrafter"/>
</dbReference>
<keyword evidence="6" id="KW-0498">Mitosis</keyword>
<proteinExistence type="inferred from homology"/>
<keyword evidence="4" id="KW-0493">Microtubule</keyword>
<evidence type="ECO:0000256" key="5">
    <source>
        <dbReference type="ARBA" id="ARBA00022741"/>
    </source>
</evidence>
<sequence length="1038" mass="117057">MSNLRQQSRLSTATVRTPLEEKPANVNATIPINSKSLHKSRPSTTSSATLANSNNNSMTEESHIKVFVRCRPRNEREINENSSVVVSTAAEGLHRGKEICIQSGTGLSTSMTTQAKAYAFDRVFGPESDQQMIFDMGVSNSLKEMFEGYNCTVFAYGQTGTGKTHTMLGEFTLPTESPDLRKVPQIKPEDQWGVIPRTIYELFELFKQDTSKEYSVKLSFIELYNEELRDLLTPDEDTRKVRIYEESGNVTIHGMEEVYISNPLEGLRTLQEGSFRRQVATTKCNDRSSRSHSVFTITVHMKEMALNGEEFVKTGKLNLVDLAGSENIGRSGAQDKRAREAGMINQSLLTLGRVINSLVERSPHIPYRESKLTRVLQDSLGGQTKTCIIATISPARVSLDETLSTLEYASRAKSIKNKPKVNQTMSKQALIKDYIREIERLRSDLVASRSKNGVYMTADSLKLLEDENESRRVLVEEQKLRMEALESQVRRHKKQNEDFETKIEEMTEELEVRKEELADKTLKLETTRAKLDSTIAELDDTKSNLEAETALRKHHQEAELKISKFCDHISSILNQAVDHIDSINQVVSEAFTKEKIHIKTIEDLKFKLMEKLTGLENNVTDTESTLKVDMNNFIVNFSHSTDSSKNQLDQIAATVNEVTKSLENENMTQLRQSLTGTFNGFQDVISKLRSIEVDVLSGFKDRLGLLKTSTTQSISLVVKDIDTLNLTLSQNFERIDNNTSKAFSNLQTSLLEQLSLLDNIKNDFSGKLGTGVEHIASLDDKLNRLMKEQIEKSSVFKNKFTEFITDAHNRQVQEFESIVRTMKHEFATSVNTVESLKDSHTSDLQKLRSALQDHTSKTIDISQASLSQDIKRIGLQHTEEVEEFKKTSLQRIDTEISSLVVREVDYVEAETEQLHNTIALEQSHCDHHQSEANEAAKSLSRSLVNNLQHPINAELESLKKHVLQAHTEQSTLLDSISTSTSSKLLTVAHGIDESGNLVQTITPNDSLTTHSTDLKRSRTKSDYLEDISKIDRPKKTKL</sequence>
<evidence type="ECO:0000256" key="1">
    <source>
        <dbReference type="ARBA" id="ARBA00004186"/>
    </source>
</evidence>
<dbReference type="PRINTS" id="PR00380">
    <property type="entry name" value="KINESINHEAVY"/>
</dbReference>
<evidence type="ECO:0000256" key="17">
    <source>
        <dbReference type="SAM" id="MobiDB-lite"/>
    </source>
</evidence>
<dbReference type="GO" id="GO:0005524">
    <property type="term" value="F:ATP binding"/>
    <property type="evidence" value="ECO:0007669"/>
    <property type="project" value="UniProtKB-UniRule"/>
</dbReference>
<keyword evidence="9 15" id="KW-0505">Motor protein</keyword>
<feature type="domain" description="Kinesin motor" evidence="18">
    <location>
        <begin position="63"/>
        <end position="415"/>
    </location>
</feature>
<comment type="function">
    <text evidence="13">Required for assembly of the mitotic spindle. Interacts with spindle microtubules to produce an outwardly directed force acting upon the poles. Following spindle assembly, CIN8 and KIP1 apparently act to oppose a force that draws separated poles back together. This force seems to be mediate by KAR3.</text>
</comment>
<comment type="subcellular location">
    <subcellularLocation>
        <location evidence="1">Cytoplasm</location>
        <location evidence="1">Cytoskeleton</location>
        <location evidence="1">Spindle</location>
    </subcellularLocation>
</comment>
<dbReference type="InterPro" id="IPR047241">
    <property type="entry name" value="KIF11-like_kin_motor_dom"/>
</dbReference>
<evidence type="ECO:0000313" key="20">
    <source>
        <dbReference type="Proteomes" id="UP000242525"/>
    </source>
</evidence>
<feature type="binding site" evidence="15">
    <location>
        <begin position="157"/>
        <end position="164"/>
    </location>
    <ligand>
        <name>ATP</name>
        <dbReference type="ChEBI" id="CHEBI:30616"/>
    </ligand>
</feature>
<evidence type="ECO:0000256" key="13">
    <source>
        <dbReference type="ARBA" id="ARBA00059896"/>
    </source>
</evidence>
<dbReference type="CDD" id="cd01364">
    <property type="entry name" value="KISc_BimC_Eg5"/>
    <property type="match status" value="1"/>
</dbReference>
<dbReference type="InterPro" id="IPR047149">
    <property type="entry name" value="KIF11-like"/>
</dbReference>
<protein>
    <recommendedName>
        <fullName evidence="14">Kinesin-like protein KIP1</fullName>
    </recommendedName>
</protein>
<feature type="compositionally biased region" description="Low complexity" evidence="17">
    <location>
        <begin position="43"/>
        <end position="58"/>
    </location>
</feature>
<dbReference type="InterPro" id="IPR027417">
    <property type="entry name" value="P-loop_NTPase"/>
</dbReference>
<dbReference type="GO" id="GO:0051301">
    <property type="term" value="P:cell division"/>
    <property type="evidence" value="ECO:0007669"/>
    <property type="project" value="UniProtKB-KW"/>
</dbReference>
<dbReference type="GO" id="GO:0005876">
    <property type="term" value="C:spindle microtubule"/>
    <property type="evidence" value="ECO:0007669"/>
    <property type="project" value="TreeGrafter"/>
</dbReference>
<keyword evidence="3" id="KW-0132">Cell division</keyword>
<accession>A0A0J9X5G5</accession>
<evidence type="ECO:0000256" key="11">
    <source>
        <dbReference type="ARBA" id="ARBA00023306"/>
    </source>
</evidence>
<dbReference type="InterPro" id="IPR036961">
    <property type="entry name" value="Kinesin_motor_dom_sf"/>
</dbReference>